<accession>I9TGP2</accession>
<keyword evidence="2" id="KW-1185">Reference proteome</keyword>
<evidence type="ECO:0000313" key="1">
    <source>
        <dbReference type="EMBL" id="EIY68198.1"/>
    </source>
</evidence>
<proteinExistence type="predicted"/>
<protein>
    <submittedName>
        <fullName evidence="1">Uncharacterized protein</fullName>
    </submittedName>
</protein>
<reference evidence="1 2" key="1">
    <citation type="submission" date="2012-02" db="EMBL/GenBank/DDBJ databases">
        <title>The Genome Sequence of Bacteroides salyersiae CL02T12C01.</title>
        <authorList>
            <consortium name="The Broad Institute Genome Sequencing Platform"/>
            <person name="Earl A."/>
            <person name="Ward D."/>
            <person name="Feldgarden M."/>
            <person name="Gevers D."/>
            <person name="Zitomersky N.L."/>
            <person name="Coyne M.J."/>
            <person name="Comstock L.E."/>
            <person name="Young S.K."/>
            <person name="Zeng Q."/>
            <person name="Gargeya S."/>
            <person name="Fitzgerald M."/>
            <person name="Haas B."/>
            <person name="Abouelleil A."/>
            <person name="Alvarado L."/>
            <person name="Arachchi H.M."/>
            <person name="Berlin A."/>
            <person name="Chapman S.B."/>
            <person name="Gearin G."/>
            <person name="Goldberg J."/>
            <person name="Griggs A."/>
            <person name="Gujja S."/>
            <person name="Hansen M."/>
            <person name="Heiman D."/>
            <person name="Howarth C."/>
            <person name="Larimer J."/>
            <person name="Lui A."/>
            <person name="MacDonald P.J.P."/>
            <person name="McCowen C."/>
            <person name="Montmayeur A."/>
            <person name="Murphy C."/>
            <person name="Neiman D."/>
            <person name="Pearson M."/>
            <person name="Priest M."/>
            <person name="Roberts A."/>
            <person name="Saif S."/>
            <person name="Shea T."/>
            <person name="Sisk P."/>
            <person name="Stolte C."/>
            <person name="Sykes S."/>
            <person name="Wortman J."/>
            <person name="Nusbaum C."/>
            <person name="Birren B."/>
        </authorList>
    </citation>
    <scope>NUCLEOTIDE SEQUENCE [LARGE SCALE GENOMIC DNA]</scope>
    <source>
        <strain evidence="1 2">CL02T12C01</strain>
    </source>
</reference>
<organism evidence="1 2">
    <name type="scientific">Bacteroides salyersiae CL02T12C01</name>
    <dbReference type="NCBI Taxonomy" id="997887"/>
    <lineage>
        <taxon>Bacteria</taxon>
        <taxon>Pseudomonadati</taxon>
        <taxon>Bacteroidota</taxon>
        <taxon>Bacteroidia</taxon>
        <taxon>Bacteroidales</taxon>
        <taxon>Bacteroidaceae</taxon>
        <taxon>Bacteroides</taxon>
    </lineage>
</organism>
<gene>
    <name evidence="1" type="ORF">HMPREF1071_00930</name>
</gene>
<name>I9TGP2_9BACE</name>
<dbReference type="HOGENOM" id="CLU_1902512_0_0_10"/>
<sequence>MILNLIEMLVTLFLSGIPVPGTLKSLPINSFNIFYRGGTRITSGTHIIKSSYGQCRNIFFFDIDFMQFLRNIDAYRKGSHCIDSCLHPSASVMPSVFTPIAPAIRMYFEAAGDSALYSMTYGNSKALDRRTST</sequence>
<dbReference type="AlphaFoldDB" id="I9TGP2"/>
<comment type="caution">
    <text evidence="1">The sequence shown here is derived from an EMBL/GenBank/DDBJ whole genome shotgun (WGS) entry which is preliminary data.</text>
</comment>
<dbReference type="Proteomes" id="UP000005150">
    <property type="component" value="Unassembled WGS sequence"/>
</dbReference>
<dbReference type="EMBL" id="AGXV01000011">
    <property type="protein sequence ID" value="EIY68198.1"/>
    <property type="molecule type" value="Genomic_DNA"/>
</dbReference>
<evidence type="ECO:0000313" key="2">
    <source>
        <dbReference type="Proteomes" id="UP000005150"/>
    </source>
</evidence>